<dbReference type="InterPro" id="IPR050624">
    <property type="entry name" value="HTH-type_Tx_Regulator"/>
</dbReference>
<dbReference type="PANTHER" id="PTHR43479:SF12">
    <property type="entry name" value="TRANSCRIPTIONAL REGULATORY PROTEIN"/>
    <property type="match status" value="1"/>
</dbReference>
<name>A0AAD0XA35_9BACT</name>
<dbReference type="Proteomes" id="UP000273809">
    <property type="component" value="Chromosome"/>
</dbReference>
<dbReference type="AlphaFoldDB" id="A0AAD0XA35"/>
<dbReference type="Pfam" id="PF13972">
    <property type="entry name" value="TetR"/>
    <property type="match status" value="1"/>
</dbReference>
<dbReference type="RefSeq" id="WP_105917667.1">
    <property type="nucleotide sequence ID" value="NZ_CP021072.1"/>
</dbReference>
<dbReference type="Pfam" id="PF00440">
    <property type="entry name" value="TetR_N"/>
    <property type="match status" value="1"/>
</dbReference>
<proteinExistence type="predicted"/>
<sequence>MNKKKVSLLKEKIKSISLELFNSNETLSITTNHIAKSLGISVGNLYYHYKNKEDIIKDIYLQMSSEFEDLNIFDNVMKSKTPFTELSLMFDLIGELFWKYRFLMRDSTLLISLDKNLKDLFIKNQEKRIKQIEILVEFLISKNIIRSISNEEIKMISKVSWFISAYWQTYISTNGELSKNSIKEAKDLIFKLHLEPLLVNEN</sequence>
<protein>
    <submittedName>
        <fullName evidence="4">Transcriptional regulator, TetR/AcrR family</fullName>
    </submittedName>
</protein>
<evidence type="ECO:0000256" key="2">
    <source>
        <dbReference type="PROSITE-ProRule" id="PRU00335"/>
    </source>
</evidence>
<reference evidence="4 5" key="1">
    <citation type="submission" date="2018-10" db="EMBL/GenBank/DDBJ databases">
        <title>Complete genome sequences of Arcobacter cryaerophilus strains ATCC 43158 and ATCC 49615.</title>
        <authorList>
            <person name="Miller W.G."/>
            <person name="Yee E."/>
            <person name="Bono J.L."/>
        </authorList>
    </citation>
    <scope>NUCLEOTIDE SEQUENCE [LARGE SCALE GENOMIC DNA]</scope>
    <source>
        <strain evidence="4 5">ATCC 43158</strain>
    </source>
</reference>
<dbReference type="KEGG" id="acre:ACRYA_0416"/>
<dbReference type="InterPro" id="IPR009057">
    <property type="entry name" value="Homeodomain-like_sf"/>
</dbReference>
<evidence type="ECO:0000313" key="4">
    <source>
        <dbReference type="EMBL" id="AYJ79571.1"/>
    </source>
</evidence>
<keyword evidence="1 2" id="KW-0238">DNA-binding</keyword>
<gene>
    <name evidence="4" type="ORF">ACRYA_0416</name>
</gene>
<dbReference type="Gene3D" id="1.10.357.10">
    <property type="entry name" value="Tetracycline Repressor, domain 2"/>
    <property type="match status" value="1"/>
</dbReference>
<evidence type="ECO:0000313" key="5">
    <source>
        <dbReference type="Proteomes" id="UP000273809"/>
    </source>
</evidence>
<accession>A0AAD0XA35</accession>
<dbReference type="PROSITE" id="PS50977">
    <property type="entry name" value="HTH_TETR_2"/>
    <property type="match status" value="1"/>
</dbReference>
<dbReference type="GO" id="GO:0003677">
    <property type="term" value="F:DNA binding"/>
    <property type="evidence" value="ECO:0007669"/>
    <property type="project" value="UniProtKB-UniRule"/>
</dbReference>
<evidence type="ECO:0000256" key="1">
    <source>
        <dbReference type="ARBA" id="ARBA00023125"/>
    </source>
</evidence>
<dbReference type="EMBL" id="CP032823">
    <property type="protein sequence ID" value="AYJ79571.1"/>
    <property type="molecule type" value="Genomic_DNA"/>
</dbReference>
<dbReference type="SUPFAM" id="SSF46689">
    <property type="entry name" value="Homeodomain-like"/>
    <property type="match status" value="1"/>
</dbReference>
<dbReference type="InterPro" id="IPR001647">
    <property type="entry name" value="HTH_TetR"/>
</dbReference>
<feature type="DNA-binding region" description="H-T-H motif" evidence="2">
    <location>
        <begin position="30"/>
        <end position="49"/>
    </location>
</feature>
<organism evidence="4 5">
    <name type="scientific">Aliarcobacter cryaerophilus ATCC 43158</name>
    <dbReference type="NCBI Taxonomy" id="1032070"/>
    <lineage>
        <taxon>Bacteria</taxon>
        <taxon>Pseudomonadati</taxon>
        <taxon>Campylobacterota</taxon>
        <taxon>Epsilonproteobacteria</taxon>
        <taxon>Campylobacterales</taxon>
        <taxon>Arcobacteraceae</taxon>
        <taxon>Aliarcobacter</taxon>
    </lineage>
</organism>
<dbReference type="InterPro" id="IPR025722">
    <property type="entry name" value="TetR"/>
</dbReference>
<feature type="domain" description="HTH tetR-type" evidence="3">
    <location>
        <begin position="7"/>
        <end position="67"/>
    </location>
</feature>
<dbReference type="GeneID" id="56460639"/>
<dbReference type="PANTHER" id="PTHR43479">
    <property type="entry name" value="ACREF/ENVCD OPERON REPRESSOR-RELATED"/>
    <property type="match status" value="1"/>
</dbReference>
<evidence type="ECO:0000259" key="3">
    <source>
        <dbReference type="PROSITE" id="PS50977"/>
    </source>
</evidence>